<evidence type="ECO:0008006" key="4">
    <source>
        <dbReference type="Google" id="ProtNLM"/>
    </source>
</evidence>
<keyword evidence="1" id="KW-0732">Signal</keyword>
<dbReference type="Proteomes" id="UP000029647">
    <property type="component" value="Unassembled WGS sequence"/>
</dbReference>
<organism evidence="2 3">
    <name type="scientific">Nonlabens ulvanivorans</name>
    <name type="common">Persicivirga ulvanivorans</name>
    <dbReference type="NCBI Taxonomy" id="906888"/>
    <lineage>
        <taxon>Bacteria</taxon>
        <taxon>Pseudomonadati</taxon>
        <taxon>Bacteroidota</taxon>
        <taxon>Flavobacteriia</taxon>
        <taxon>Flavobacteriales</taxon>
        <taxon>Flavobacteriaceae</taxon>
        <taxon>Nonlabens</taxon>
    </lineage>
</organism>
<comment type="caution">
    <text evidence="2">The sequence shown here is derived from an EMBL/GenBank/DDBJ whole genome shotgun (WGS) entry which is preliminary data.</text>
</comment>
<name>A0A090WAI4_NONUL</name>
<sequence>MGYAFTNNNNSATTFQALNPGDEIHLVVSLDGGATFTSLMFFDSASTIINGGETFSVDLDSSYFSSTVVFAFWAFEGNVTTLATNVFVDNFEVAESAPLSIDELSSLEEVSIYPTLTTDNLQVENCELHEVILYTVTGKQISVEFNDSTIYTNYLESGIYFVQLIDVNGNVFTRKFIKS</sequence>
<dbReference type="InterPro" id="IPR026444">
    <property type="entry name" value="Secre_tail"/>
</dbReference>
<evidence type="ECO:0000313" key="3">
    <source>
        <dbReference type="Proteomes" id="UP000029647"/>
    </source>
</evidence>
<dbReference type="AlphaFoldDB" id="A0A090WAI4"/>
<dbReference type="EMBL" id="BBNT01000001">
    <property type="protein sequence ID" value="GAL73995.1"/>
    <property type="molecule type" value="Genomic_DNA"/>
</dbReference>
<protein>
    <recommendedName>
        <fullName evidence="4">Secretion system C-terminal sorting domain-containing protein</fullName>
    </recommendedName>
</protein>
<gene>
    <name evidence="2" type="ORF">JCM19275_2842</name>
</gene>
<evidence type="ECO:0000313" key="2">
    <source>
        <dbReference type="EMBL" id="GAL73995.1"/>
    </source>
</evidence>
<dbReference type="NCBIfam" id="TIGR04183">
    <property type="entry name" value="Por_Secre_tail"/>
    <property type="match status" value="1"/>
</dbReference>
<evidence type="ECO:0000256" key="1">
    <source>
        <dbReference type="ARBA" id="ARBA00022729"/>
    </source>
</evidence>
<accession>A0A090WAI4</accession>
<proteinExistence type="predicted"/>
<reference evidence="2 3" key="1">
    <citation type="journal article" date="2014" name="Genome Announc.">
        <title>Draft Genome Sequences of Marine Flavobacterium Nonlabens Strains NR17, NR24, NR27, NR32, NR33, and Ara13.</title>
        <authorList>
            <person name="Nakanishi M."/>
            <person name="Meirelles P."/>
            <person name="Suzuki R."/>
            <person name="Takatani N."/>
            <person name="Mino S."/>
            <person name="Suda W."/>
            <person name="Oshima K."/>
            <person name="Hattori M."/>
            <person name="Ohkuma M."/>
            <person name="Hosokawa M."/>
            <person name="Miyashita K."/>
            <person name="Thompson F.L."/>
            <person name="Niwa A."/>
            <person name="Sawabe T."/>
            <person name="Sawabe T."/>
        </authorList>
    </citation>
    <scope>NUCLEOTIDE SEQUENCE [LARGE SCALE GENOMIC DNA]</scope>
    <source>
        <strain evidence="3">JCM19275</strain>
    </source>
</reference>